<evidence type="ECO:0000313" key="2">
    <source>
        <dbReference type="EMBL" id="MBB5693098.1"/>
    </source>
</evidence>
<dbReference type="InterPro" id="IPR052892">
    <property type="entry name" value="NA-targeting_endonuclease"/>
</dbReference>
<dbReference type="Gene3D" id="1.10.30.50">
    <property type="match status" value="1"/>
</dbReference>
<keyword evidence="2" id="KW-0540">Nuclease</keyword>
<protein>
    <submittedName>
        <fullName evidence="2">5-methylcytosine-specific restriction endonuclease McrA</fullName>
    </submittedName>
</protein>
<reference evidence="2 3" key="1">
    <citation type="submission" date="2020-08" db="EMBL/GenBank/DDBJ databases">
        <title>Genomic Encyclopedia of Type Strains, Phase IV (KMG-IV): sequencing the most valuable type-strain genomes for metagenomic binning, comparative biology and taxonomic classification.</title>
        <authorList>
            <person name="Goeker M."/>
        </authorList>
    </citation>
    <scope>NUCLEOTIDE SEQUENCE [LARGE SCALE GENOMIC DNA]</scope>
    <source>
        <strain evidence="2 3">DSM 25622</strain>
    </source>
</reference>
<dbReference type="InterPro" id="IPR029471">
    <property type="entry name" value="HNH_5"/>
</dbReference>
<dbReference type="SMART" id="SM00507">
    <property type="entry name" value="HNHc"/>
    <property type="match status" value="1"/>
</dbReference>
<dbReference type="PANTHER" id="PTHR33877:SF2">
    <property type="entry name" value="OS07G0170200 PROTEIN"/>
    <property type="match status" value="1"/>
</dbReference>
<gene>
    <name evidence="2" type="ORF">FHS87_001124</name>
</gene>
<dbReference type="PANTHER" id="PTHR33877">
    <property type="entry name" value="SLL1193 PROTEIN"/>
    <property type="match status" value="1"/>
</dbReference>
<feature type="domain" description="HNH nuclease" evidence="1">
    <location>
        <begin position="106"/>
        <end position="159"/>
    </location>
</feature>
<keyword evidence="2" id="KW-0255">Endonuclease</keyword>
<dbReference type="Pfam" id="PF14279">
    <property type="entry name" value="HNH_5"/>
    <property type="match status" value="1"/>
</dbReference>
<dbReference type="AlphaFoldDB" id="A0A840XWF7"/>
<keyword evidence="3" id="KW-1185">Reference proteome</keyword>
<dbReference type="CDD" id="cd00085">
    <property type="entry name" value="HNHc"/>
    <property type="match status" value="1"/>
</dbReference>
<name>A0A840XWF7_9PROT</name>
<evidence type="ECO:0000313" key="3">
    <source>
        <dbReference type="Proteomes" id="UP000580654"/>
    </source>
</evidence>
<comment type="caution">
    <text evidence="2">The sequence shown here is derived from an EMBL/GenBank/DDBJ whole genome shotgun (WGS) entry which is preliminary data.</text>
</comment>
<dbReference type="EMBL" id="JACIJD010000004">
    <property type="protein sequence ID" value="MBB5693098.1"/>
    <property type="molecule type" value="Genomic_DNA"/>
</dbReference>
<keyword evidence="2" id="KW-0378">Hydrolase</keyword>
<proteinExistence type="predicted"/>
<dbReference type="InterPro" id="IPR003615">
    <property type="entry name" value="HNH_nuc"/>
</dbReference>
<dbReference type="GO" id="GO:0004519">
    <property type="term" value="F:endonuclease activity"/>
    <property type="evidence" value="ECO:0007669"/>
    <property type="project" value="UniProtKB-KW"/>
</dbReference>
<accession>A0A840XWF7</accession>
<evidence type="ECO:0000259" key="1">
    <source>
        <dbReference type="SMART" id="SM00507"/>
    </source>
</evidence>
<sequence>MPDGLHASGIHGGSGLGGGCGDLPGFGMPLGGRSFPALVLNADFRPLSYFPLSIWSWQDAVKAVFLDRVSVLNEYETEVHSTSLTMRLPSVIALKEYIPAARRPAFTRFNVFLRDRFACQYCGLERPAPDLTFDHVIPRSRGGRTTWENVVAACGPCNLRKGSKLPREIGMHPRNRPRQPTSWELQENGRAFPPNHLHESWRDYLYWDSELES</sequence>
<organism evidence="2 3">
    <name type="scientific">Muricoccus pecuniae</name>
    <dbReference type="NCBI Taxonomy" id="693023"/>
    <lineage>
        <taxon>Bacteria</taxon>
        <taxon>Pseudomonadati</taxon>
        <taxon>Pseudomonadota</taxon>
        <taxon>Alphaproteobacteria</taxon>
        <taxon>Acetobacterales</taxon>
        <taxon>Roseomonadaceae</taxon>
        <taxon>Muricoccus</taxon>
    </lineage>
</organism>
<dbReference type="Proteomes" id="UP000580654">
    <property type="component" value="Unassembled WGS sequence"/>
</dbReference>